<dbReference type="Gene3D" id="3.40.50.12780">
    <property type="entry name" value="N-terminal domain of ligase-like"/>
    <property type="match status" value="1"/>
</dbReference>
<dbReference type="Pfam" id="PF00501">
    <property type="entry name" value="AMP-binding"/>
    <property type="match status" value="1"/>
</dbReference>
<proteinExistence type="predicted"/>
<dbReference type="InterPro" id="IPR000873">
    <property type="entry name" value="AMP-dep_synth/lig_dom"/>
</dbReference>
<dbReference type="AlphaFoldDB" id="A0A6N7PY69"/>
<evidence type="ECO:0000313" key="6">
    <source>
        <dbReference type="EMBL" id="MRG96963.1"/>
    </source>
</evidence>
<dbReference type="InterPro" id="IPR020845">
    <property type="entry name" value="AMP-binding_CS"/>
</dbReference>
<keyword evidence="1" id="KW-0436">Ligase</keyword>
<dbReference type="EMBL" id="WJIE01000014">
    <property type="protein sequence ID" value="MRG96963.1"/>
    <property type="molecule type" value="Genomic_DNA"/>
</dbReference>
<evidence type="ECO:0000313" key="7">
    <source>
        <dbReference type="Proteomes" id="UP000440224"/>
    </source>
</evidence>
<gene>
    <name evidence="6" type="ORF">GF068_34320</name>
</gene>
<keyword evidence="3" id="KW-0443">Lipid metabolism</keyword>
<evidence type="ECO:0000256" key="2">
    <source>
        <dbReference type="ARBA" id="ARBA00022832"/>
    </source>
</evidence>
<comment type="caution">
    <text evidence="6">The sequence shown here is derived from an EMBL/GenBank/DDBJ whole genome shotgun (WGS) entry which is preliminary data.</text>
</comment>
<dbReference type="PROSITE" id="PS00455">
    <property type="entry name" value="AMP_BINDING"/>
    <property type="match status" value="1"/>
</dbReference>
<accession>A0A6N7PY69</accession>
<keyword evidence="2" id="KW-0276">Fatty acid metabolism</keyword>
<keyword evidence="7" id="KW-1185">Reference proteome</keyword>
<dbReference type="PANTHER" id="PTHR43272:SF32">
    <property type="entry name" value="AMP-DEPENDENT SYNTHETASE_LIGASE DOMAIN-CONTAINING PROTEIN"/>
    <property type="match status" value="1"/>
</dbReference>
<evidence type="ECO:0000259" key="5">
    <source>
        <dbReference type="Pfam" id="PF00501"/>
    </source>
</evidence>
<dbReference type="SUPFAM" id="SSF56801">
    <property type="entry name" value="Acetyl-CoA synthetase-like"/>
    <property type="match status" value="1"/>
</dbReference>
<sequence length="598" mass="64691">MSTPNETIPGRLFKQAERRPDAPAHHVKSGGVYRPKSYRELADEVKRLGKAMIALGQKPGFTTCILGFNKSEWVAFDVATMAVGGAPAGIYTTCSPEEVAYIVHHAESEIVLLEDGGQWAKIEKMLGELPRLKHVVTMRGAPRIDHPMVVSYEAFLDKGNDVSDVDFFARIDALEPQGLATLIYTSGTTGPPKGVMLSHENLAWTADAAQKLVGGNAQDSVLSYLPLSHIAEQMFTIHGCITMGAAAYFAEGIDKVPDNLKEVQPTLFFGVPRIWEKFYAGVQGKLKEAKGAKKALVAWAMDVARDATAERMRGREPRGALGLQYKLAQRLVFSKLKAAIGLSRARTCVSGAAPVSKEILEFFASLDIIVSEVYGQSEDTGPTTFNRTNNTKLGTVGTKLDGVEVKIGEDGEILVKGPNVFLGYYKEQQATADTLVDGWLHSGDLGQFDKDGFLSITGRKKEIIITAGGKNIAPKNIEAALKNHPPIAEAVVIGDRRKFLTALVVIDPAAAGELAGAPGADLAKLREDPSVVAAVQKAVDSVNSTLARVETVKKFHILDRAFTIESGELTPTLKLKRRVVHDHYASEIDRMYEGANDA</sequence>
<dbReference type="InterPro" id="IPR042099">
    <property type="entry name" value="ANL_N_sf"/>
</dbReference>
<dbReference type="OrthoDB" id="9803968at2"/>
<dbReference type="CDD" id="cd05907">
    <property type="entry name" value="VL_LC_FACS_like"/>
    <property type="match status" value="1"/>
</dbReference>
<dbReference type="InterPro" id="IPR045851">
    <property type="entry name" value="AMP-bd_C_sf"/>
</dbReference>
<evidence type="ECO:0000256" key="4">
    <source>
        <dbReference type="ARBA" id="ARBA00024484"/>
    </source>
</evidence>
<dbReference type="GO" id="GO:0004467">
    <property type="term" value="F:long-chain fatty acid-CoA ligase activity"/>
    <property type="evidence" value="ECO:0007669"/>
    <property type="project" value="UniProtKB-EC"/>
</dbReference>
<dbReference type="Pfam" id="PF23562">
    <property type="entry name" value="AMP-binding_C_3"/>
    <property type="match status" value="1"/>
</dbReference>
<dbReference type="GO" id="GO:0016020">
    <property type="term" value="C:membrane"/>
    <property type="evidence" value="ECO:0007669"/>
    <property type="project" value="TreeGrafter"/>
</dbReference>
<comment type="catalytic activity">
    <reaction evidence="4">
        <text>a long-chain fatty acid + ATP + CoA = a long-chain fatty acyl-CoA + AMP + diphosphate</text>
        <dbReference type="Rhea" id="RHEA:15421"/>
        <dbReference type="ChEBI" id="CHEBI:30616"/>
        <dbReference type="ChEBI" id="CHEBI:33019"/>
        <dbReference type="ChEBI" id="CHEBI:57287"/>
        <dbReference type="ChEBI" id="CHEBI:57560"/>
        <dbReference type="ChEBI" id="CHEBI:83139"/>
        <dbReference type="ChEBI" id="CHEBI:456215"/>
        <dbReference type="EC" id="6.2.1.3"/>
    </reaction>
    <physiologicalReaction direction="left-to-right" evidence="4">
        <dbReference type="Rhea" id="RHEA:15422"/>
    </physiologicalReaction>
</comment>
<dbReference type="Proteomes" id="UP000440224">
    <property type="component" value="Unassembled WGS sequence"/>
</dbReference>
<evidence type="ECO:0000256" key="1">
    <source>
        <dbReference type="ARBA" id="ARBA00022598"/>
    </source>
</evidence>
<dbReference type="RefSeq" id="WP_153823749.1">
    <property type="nucleotide sequence ID" value="NZ_WJIE01000014.1"/>
</dbReference>
<dbReference type="PANTHER" id="PTHR43272">
    <property type="entry name" value="LONG-CHAIN-FATTY-ACID--COA LIGASE"/>
    <property type="match status" value="1"/>
</dbReference>
<reference evidence="6 7" key="1">
    <citation type="submission" date="2019-10" db="EMBL/GenBank/DDBJ databases">
        <title>A soil myxobacterium in the family Polyangiaceae.</title>
        <authorList>
            <person name="Li Y."/>
            <person name="Wang J."/>
        </authorList>
    </citation>
    <scope>NUCLEOTIDE SEQUENCE [LARGE SCALE GENOMIC DNA]</scope>
    <source>
        <strain evidence="6 7">DSM 14734</strain>
    </source>
</reference>
<organism evidence="6 7">
    <name type="scientific">Polyangium spumosum</name>
    <dbReference type="NCBI Taxonomy" id="889282"/>
    <lineage>
        <taxon>Bacteria</taxon>
        <taxon>Pseudomonadati</taxon>
        <taxon>Myxococcota</taxon>
        <taxon>Polyangia</taxon>
        <taxon>Polyangiales</taxon>
        <taxon>Polyangiaceae</taxon>
        <taxon>Polyangium</taxon>
    </lineage>
</organism>
<name>A0A6N7PY69_9BACT</name>
<feature type="domain" description="AMP-dependent synthetase/ligase" evidence="5">
    <location>
        <begin position="13"/>
        <end position="425"/>
    </location>
</feature>
<evidence type="ECO:0000256" key="3">
    <source>
        <dbReference type="ARBA" id="ARBA00023098"/>
    </source>
</evidence>
<dbReference type="Gene3D" id="3.30.300.30">
    <property type="match status" value="1"/>
</dbReference>
<protein>
    <submittedName>
        <fullName evidence="6">AMP-binding protein</fullName>
    </submittedName>
</protein>